<proteinExistence type="inferred from homology"/>
<keyword evidence="3 4" id="KW-0408">Iron</keyword>
<dbReference type="GO" id="GO:0020037">
    <property type="term" value="F:heme binding"/>
    <property type="evidence" value="ECO:0007669"/>
    <property type="project" value="UniProtKB-UniRule"/>
</dbReference>
<dbReference type="InterPro" id="IPR036400">
    <property type="entry name" value="Cyt_B5-like_heme/steroid_sf"/>
</dbReference>
<dbReference type="PROSITE" id="PS00191">
    <property type="entry name" value="CYTOCHROME_B5_1"/>
    <property type="match status" value="1"/>
</dbReference>
<evidence type="ECO:0000259" key="5">
    <source>
        <dbReference type="PROSITE" id="PS50255"/>
    </source>
</evidence>
<gene>
    <name evidence="6" type="ORF">M406DRAFT_224081</name>
</gene>
<dbReference type="SUPFAM" id="SSF55856">
    <property type="entry name" value="Cytochrome b5-like heme/steroid binding domain"/>
    <property type="match status" value="1"/>
</dbReference>
<protein>
    <submittedName>
        <fullName evidence="6">Cytochrome b5</fullName>
    </submittedName>
</protein>
<feature type="domain" description="Cytochrome b5 heme-binding" evidence="5">
    <location>
        <begin position="35"/>
        <end position="113"/>
    </location>
</feature>
<dbReference type="InterPro" id="IPR051872">
    <property type="entry name" value="Cytochrome_b5/Flavoprotein_Rdt"/>
</dbReference>
<dbReference type="PANTHER" id="PTHR46237">
    <property type="entry name" value="CYTOCHROME B5 REDUCTASE 4 FAMILY MEMBER"/>
    <property type="match status" value="1"/>
</dbReference>
<dbReference type="Proteomes" id="UP000803844">
    <property type="component" value="Unassembled WGS sequence"/>
</dbReference>
<feature type="non-terminal residue" evidence="6">
    <location>
        <position position="1"/>
    </location>
</feature>
<evidence type="ECO:0000256" key="4">
    <source>
        <dbReference type="RuleBase" id="RU362121"/>
    </source>
</evidence>
<dbReference type="FunFam" id="3.10.120.10:FF:000001">
    <property type="entry name" value="Cytochrome b5 reductase 4"/>
    <property type="match status" value="1"/>
</dbReference>
<dbReference type="InterPro" id="IPR001199">
    <property type="entry name" value="Cyt_B5-like_heme/steroid-bd"/>
</dbReference>
<dbReference type="GO" id="GO:0046872">
    <property type="term" value="F:metal ion binding"/>
    <property type="evidence" value="ECO:0007669"/>
    <property type="project" value="UniProtKB-UniRule"/>
</dbReference>
<dbReference type="Pfam" id="PF00173">
    <property type="entry name" value="Cyt-b5"/>
    <property type="match status" value="1"/>
</dbReference>
<dbReference type="GO" id="GO:0004128">
    <property type="term" value="F:cytochrome-b5 reductase activity, acting on NAD(P)H"/>
    <property type="evidence" value="ECO:0007669"/>
    <property type="project" value="TreeGrafter"/>
</dbReference>
<organism evidence="6 7">
    <name type="scientific">Cryphonectria parasitica (strain ATCC 38755 / EP155)</name>
    <dbReference type="NCBI Taxonomy" id="660469"/>
    <lineage>
        <taxon>Eukaryota</taxon>
        <taxon>Fungi</taxon>
        <taxon>Dikarya</taxon>
        <taxon>Ascomycota</taxon>
        <taxon>Pezizomycotina</taxon>
        <taxon>Sordariomycetes</taxon>
        <taxon>Sordariomycetidae</taxon>
        <taxon>Diaporthales</taxon>
        <taxon>Cryphonectriaceae</taxon>
        <taxon>Cryphonectria-Endothia species complex</taxon>
        <taxon>Cryphonectria</taxon>
    </lineage>
</organism>
<dbReference type="InterPro" id="IPR018506">
    <property type="entry name" value="Cyt_B5_heme-BS"/>
</dbReference>
<evidence type="ECO:0000313" key="6">
    <source>
        <dbReference type="EMBL" id="KAF3762146.1"/>
    </source>
</evidence>
<feature type="non-terminal residue" evidence="6">
    <location>
        <position position="126"/>
    </location>
</feature>
<dbReference type="RefSeq" id="XP_040773125.1">
    <property type="nucleotide sequence ID" value="XM_040915676.1"/>
</dbReference>
<reference evidence="6" key="1">
    <citation type="journal article" date="2020" name="Phytopathology">
        <title>Genome sequence of the chestnut blight fungus Cryphonectria parasitica EP155: A fundamental resource for an archetypical invasive plant pathogen.</title>
        <authorList>
            <person name="Crouch J.A."/>
            <person name="Dawe A."/>
            <person name="Aerts A."/>
            <person name="Barry K."/>
            <person name="Churchill A.C.L."/>
            <person name="Grimwood J."/>
            <person name="Hillman B."/>
            <person name="Milgroom M.G."/>
            <person name="Pangilinan J."/>
            <person name="Smith M."/>
            <person name="Salamov A."/>
            <person name="Schmutz J."/>
            <person name="Yadav J."/>
            <person name="Grigoriev I.V."/>
            <person name="Nuss D."/>
        </authorList>
    </citation>
    <scope>NUCLEOTIDE SEQUENCE</scope>
    <source>
        <strain evidence="6">EP155</strain>
    </source>
</reference>
<dbReference type="PANTHER" id="PTHR46237:SF1">
    <property type="entry name" value="CYTOCHROME B5 REDUCTASE 4"/>
    <property type="match status" value="1"/>
</dbReference>
<keyword evidence="1 4" id="KW-0349">Heme</keyword>
<keyword evidence="7" id="KW-1185">Reference proteome</keyword>
<dbReference type="SMART" id="SM01117">
    <property type="entry name" value="Cyt-b5"/>
    <property type="match status" value="1"/>
</dbReference>
<evidence type="ECO:0000256" key="2">
    <source>
        <dbReference type="ARBA" id="ARBA00022723"/>
    </source>
</evidence>
<sequence length="126" mass="13956">SRQVALEPGHSPLDWARLAQSPTSDLRGLGPDAPYLRVTPSMLRQQNGRKGRDAWTAFGGKVYNIHPYIPFHPGGGPELLRGAGKDGTRLFAEVHPWVNYETMLQSCLIGLLVEENESGNKMEEMD</sequence>
<dbReference type="GO" id="GO:0005737">
    <property type="term" value="C:cytoplasm"/>
    <property type="evidence" value="ECO:0007669"/>
    <property type="project" value="TreeGrafter"/>
</dbReference>
<evidence type="ECO:0000256" key="1">
    <source>
        <dbReference type="ARBA" id="ARBA00022617"/>
    </source>
</evidence>
<accession>A0A9P4XWI8</accession>
<evidence type="ECO:0000313" key="7">
    <source>
        <dbReference type="Proteomes" id="UP000803844"/>
    </source>
</evidence>
<dbReference type="GeneID" id="63832805"/>
<dbReference type="Gene3D" id="3.10.120.10">
    <property type="entry name" value="Cytochrome b5-like heme/steroid binding domain"/>
    <property type="match status" value="1"/>
</dbReference>
<dbReference type="EMBL" id="MU032350">
    <property type="protein sequence ID" value="KAF3762146.1"/>
    <property type="molecule type" value="Genomic_DNA"/>
</dbReference>
<name>A0A9P4XWI8_CRYP1</name>
<comment type="similarity">
    <text evidence="4">Belongs to the cytochrome b5 family.</text>
</comment>
<dbReference type="AlphaFoldDB" id="A0A9P4XWI8"/>
<keyword evidence="2 4" id="KW-0479">Metal-binding</keyword>
<comment type="caution">
    <text evidence="6">The sequence shown here is derived from an EMBL/GenBank/DDBJ whole genome shotgun (WGS) entry which is preliminary data.</text>
</comment>
<dbReference type="OrthoDB" id="432299at2759"/>
<evidence type="ECO:0000256" key="3">
    <source>
        <dbReference type="ARBA" id="ARBA00023004"/>
    </source>
</evidence>
<dbReference type="PROSITE" id="PS50255">
    <property type="entry name" value="CYTOCHROME_B5_2"/>
    <property type="match status" value="1"/>
</dbReference>